<dbReference type="EMBL" id="JBBMFN010000001">
    <property type="protein sequence ID" value="MEQ2464360.1"/>
    <property type="molecule type" value="Genomic_DNA"/>
</dbReference>
<comment type="caution">
    <text evidence="1">The sequence shown here is derived from an EMBL/GenBank/DDBJ whole genome shotgun (WGS) entry which is preliminary data.</text>
</comment>
<keyword evidence="2" id="KW-1185">Reference proteome</keyword>
<name>A0ABV1EUX4_9BACI</name>
<evidence type="ECO:0000313" key="2">
    <source>
        <dbReference type="Proteomes" id="UP001465426"/>
    </source>
</evidence>
<dbReference type="Proteomes" id="UP001465426">
    <property type="component" value="Unassembled WGS sequence"/>
</dbReference>
<dbReference type="RefSeq" id="WP_192840939.1">
    <property type="nucleotide sequence ID" value="NZ_JBBMFN010000001.1"/>
</dbReference>
<accession>A0ABV1EUX4</accession>
<proteinExistence type="predicted"/>
<reference evidence="1 2" key="1">
    <citation type="submission" date="2024-03" db="EMBL/GenBank/DDBJ databases">
        <title>Human intestinal bacterial collection.</title>
        <authorList>
            <person name="Pauvert C."/>
            <person name="Hitch T.C.A."/>
            <person name="Clavel T."/>
        </authorList>
    </citation>
    <scope>NUCLEOTIDE SEQUENCE [LARGE SCALE GENOMIC DNA]</scope>
    <source>
        <strain evidence="1 2">CLA-SR-H024</strain>
    </source>
</reference>
<organism evidence="1 2">
    <name type="scientific">Niallia hominis</name>
    <dbReference type="NCBI Taxonomy" id="3133173"/>
    <lineage>
        <taxon>Bacteria</taxon>
        <taxon>Bacillati</taxon>
        <taxon>Bacillota</taxon>
        <taxon>Bacilli</taxon>
        <taxon>Bacillales</taxon>
        <taxon>Bacillaceae</taxon>
        <taxon>Niallia</taxon>
    </lineage>
</organism>
<sequence>MSKKQKNRKQTESSNVEFGQEFGDVNASKFFDTEALTKDKVKGKARRK</sequence>
<gene>
    <name evidence="1" type="ORF">WMO63_01585</name>
</gene>
<protein>
    <submittedName>
        <fullName evidence="1">Uncharacterized protein</fullName>
    </submittedName>
</protein>
<evidence type="ECO:0000313" key="1">
    <source>
        <dbReference type="EMBL" id="MEQ2464360.1"/>
    </source>
</evidence>